<evidence type="ECO:0000256" key="9">
    <source>
        <dbReference type="ARBA" id="ARBA00022833"/>
    </source>
</evidence>
<reference evidence="14 15" key="1">
    <citation type="submission" date="2019-08" db="EMBL/GenBank/DDBJ databases">
        <authorList>
            <person name="Guy L."/>
        </authorList>
    </citation>
    <scope>NUCLEOTIDE SEQUENCE [LARGE SCALE GENOMIC DNA]</scope>
    <source>
        <strain evidence="14 15">SGT-108</strain>
    </source>
</reference>
<dbReference type="PANTHER" id="PTHR30417">
    <property type="entry name" value="N-ACETYLMURAMOYL-L-ALANINE AMIDASE AMID"/>
    <property type="match status" value="1"/>
</dbReference>
<evidence type="ECO:0000256" key="8">
    <source>
        <dbReference type="ARBA" id="ARBA00022801"/>
    </source>
</evidence>
<keyword evidence="6" id="KW-0963">Cytoplasm</keyword>
<feature type="domain" description="N-acetylmuramoyl-L-alanine amidase" evidence="13">
    <location>
        <begin position="25"/>
        <end position="176"/>
    </location>
</feature>
<dbReference type="SUPFAM" id="SSF55846">
    <property type="entry name" value="N-acetylmuramoyl-L-alanine amidase-like"/>
    <property type="match status" value="1"/>
</dbReference>
<evidence type="ECO:0000256" key="3">
    <source>
        <dbReference type="ARBA" id="ARBA00004496"/>
    </source>
</evidence>
<dbReference type="GO" id="GO:0009253">
    <property type="term" value="P:peptidoglycan catabolic process"/>
    <property type="evidence" value="ECO:0007669"/>
    <property type="project" value="InterPro"/>
</dbReference>
<evidence type="ECO:0000256" key="12">
    <source>
        <dbReference type="ARBA" id="ARBA00042615"/>
    </source>
</evidence>
<evidence type="ECO:0000256" key="4">
    <source>
        <dbReference type="ARBA" id="ARBA00007553"/>
    </source>
</evidence>
<evidence type="ECO:0000259" key="13">
    <source>
        <dbReference type="SMART" id="SM00644"/>
    </source>
</evidence>
<comment type="similarity">
    <text evidence="4">Belongs to the N-acetylmuramoyl-L-alanine amidase 2 family.</text>
</comment>
<dbReference type="GO" id="GO:0009254">
    <property type="term" value="P:peptidoglycan turnover"/>
    <property type="evidence" value="ECO:0007669"/>
    <property type="project" value="TreeGrafter"/>
</dbReference>
<evidence type="ECO:0000256" key="11">
    <source>
        <dbReference type="ARBA" id="ARBA00039257"/>
    </source>
</evidence>
<evidence type="ECO:0000256" key="1">
    <source>
        <dbReference type="ARBA" id="ARBA00001561"/>
    </source>
</evidence>
<dbReference type="EMBL" id="LR699119">
    <property type="protein sequence ID" value="VVC75266.1"/>
    <property type="molecule type" value="Genomic_DNA"/>
</dbReference>
<keyword evidence="15" id="KW-1185">Reference proteome</keyword>
<keyword evidence="9" id="KW-0862">Zinc</keyword>
<dbReference type="Pfam" id="PF01510">
    <property type="entry name" value="Amidase_2"/>
    <property type="match status" value="1"/>
</dbReference>
<accession>A0A5E4PFZ4</accession>
<dbReference type="GO" id="GO:0008745">
    <property type="term" value="F:N-acetylmuramoyl-L-alanine amidase activity"/>
    <property type="evidence" value="ECO:0007669"/>
    <property type="project" value="UniProtKB-EC"/>
</dbReference>
<dbReference type="GO" id="GO:0071555">
    <property type="term" value="P:cell wall organization"/>
    <property type="evidence" value="ECO:0007669"/>
    <property type="project" value="UniProtKB-KW"/>
</dbReference>
<evidence type="ECO:0000256" key="2">
    <source>
        <dbReference type="ARBA" id="ARBA00001947"/>
    </source>
</evidence>
<dbReference type="Proteomes" id="UP000324194">
    <property type="component" value="Chromosome 1"/>
</dbReference>
<dbReference type="InterPro" id="IPR002502">
    <property type="entry name" value="Amidase_domain"/>
</dbReference>
<dbReference type="GO" id="GO:0046872">
    <property type="term" value="F:metal ion binding"/>
    <property type="evidence" value="ECO:0007669"/>
    <property type="project" value="UniProtKB-KW"/>
</dbReference>
<keyword evidence="7" id="KW-0479">Metal-binding</keyword>
<keyword evidence="8" id="KW-0378">Hydrolase</keyword>
<dbReference type="NCBIfam" id="NF008758">
    <property type="entry name" value="PRK11789.1"/>
    <property type="match status" value="1"/>
</dbReference>
<protein>
    <recommendedName>
        <fullName evidence="11">1,6-anhydro-N-acetylmuramyl-L-alanine amidase AmpD</fullName>
        <ecNumber evidence="5">3.5.1.28</ecNumber>
    </recommendedName>
    <alternativeName>
        <fullName evidence="12">N-acetylmuramoyl-L-alanine amidase</fullName>
    </alternativeName>
</protein>
<keyword evidence="10" id="KW-0961">Cell wall biogenesis/degradation</keyword>
<comment type="subcellular location">
    <subcellularLocation>
        <location evidence="3">Cytoplasm</location>
    </subcellularLocation>
</comment>
<comment type="catalytic activity">
    <reaction evidence="1">
        <text>Hydrolyzes the link between N-acetylmuramoyl residues and L-amino acid residues in certain cell-wall glycopeptides.</text>
        <dbReference type="EC" id="3.5.1.28"/>
    </reaction>
</comment>
<gene>
    <name evidence="14" type="primary">ampD</name>
    <name evidence="14" type="ORF">AQUSIP_05540</name>
</gene>
<evidence type="ECO:0000256" key="7">
    <source>
        <dbReference type="ARBA" id="ARBA00022723"/>
    </source>
</evidence>
<dbReference type="Gene3D" id="3.40.80.10">
    <property type="entry name" value="Peptidoglycan recognition protein-like"/>
    <property type="match status" value="1"/>
</dbReference>
<evidence type="ECO:0000256" key="10">
    <source>
        <dbReference type="ARBA" id="ARBA00023316"/>
    </source>
</evidence>
<evidence type="ECO:0000313" key="15">
    <source>
        <dbReference type="Proteomes" id="UP000324194"/>
    </source>
</evidence>
<organism evidence="14 15">
    <name type="scientific">Aquicella siphonis</name>
    <dbReference type="NCBI Taxonomy" id="254247"/>
    <lineage>
        <taxon>Bacteria</taxon>
        <taxon>Pseudomonadati</taxon>
        <taxon>Pseudomonadota</taxon>
        <taxon>Gammaproteobacteria</taxon>
        <taxon>Legionellales</taxon>
        <taxon>Coxiellaceae</taxon>
        <taxon>Aquicella</taxon>
    </lineage>
</organism>
<dbReference type="AlphaFoldDB" id="A0A5E4PFZ4"/>
<sequence>MTVMTDTFKINAVTGLLEPVAYRPSPHHDERPEGMPVDMIVVHGISLPPGEFGSGAIEDFFCGRLDFASHPAFADIAALRVSAHLLIRRSGEIIQFVPFTRRAWHAGESHFHGRARCNDFSIGIELEGTDDIPYEPVQYSQLGEVINALVRAYPAILRDRIVGHADIAPGRKTDPGHSFDWAYLRGILK</sequence>
<dbReference type="InterPro" id="IPR051206">
    <property type="entry name" value="NAMLAA_amidase_2"/>
</dbReference>
<evidence type="ECO:0000256" key="6">
    <source>
        <dbReference type="ARBA" id="ARBA00022490"/>
    </source>
</evidence>
<dbReference type="InterPro" id="IPR036505">
    <property type="entry name" value="Amidase/PGRP_sf"/>
</dbReference>
<dbReference type="CDD" id="cd06583">
    <property type="entry name" value="PGRP"/>
    <property type="match status" value="1"/>
</dbReference>
<proteinExistence type="inferred from homology"/>
<dbReference type="KEGG" id="asip:AQUSIP_05540"/>
<evidence type="ECO:0000256" key="5">
    <source>
        <dbReference type="ARBA" id="ARBA00011901"/>
    </source>
</evidence>
<name>A0A5E4PFZ4_9COXI</name>
<dbReference type="GO" id="GO:0005737">
    <property type="term" value="C:cytoplasm"/>
    <property type="evidence" value="ECO:0007669"/>
    <property type="project" value="UniProtKB-SubCell"/>
</dbReference>
<evidence type="ECO:0000313" key="14">
    <source>
        <dbReference type="EMBL" id="VVC75266.1"/>
    </source>
</evidence>
<dbReference type="EC" id="3.5.1.28" evidence="5"/>
<dbReference type="SMART" id="SM00644">
    <property type="entry name" value="Ami_2"/>
    <property type="match status" value="1"/>
</dbReference>
<comment type="cofactor">
    <cofactor evidence="2">
        <name>Zn(2+)</name>
        <dbReference type="ChEBI" id="CHEBI:29105"/>
    </cofactor>
</comment>
<dbReference type="PANTHER" id="PTHR30417:SF4">
    <property type="entry name" value="1,6-ANHYDRO-N-ACETYLMURAMYL-L-ALANINE AMIDASE AMPD"/>
    <property type="match status" value="1"/>
</dbReference>